<name>A0A9D4CDA2_DREPO</name>
<comment type="caution">
    <text evidence="1">The sequence shown here is derived from an EMBL/GenBank/DDBJ whole genome shotgun (WGS) entry which is preliminary data.</text>
</comment>
<gene>
    <name evidence="1" type="ORF">DPMN_064728</name>
</gene>
<evidence type="ECO:0000313" key="2">
    <source>
        <dbReference type="Proteomes" id="UP000828390"/>
    </source>
</evidence>
<dbReference type="Proteomes" id="UP000828390">
    <property type="component" value="Unassembled WGS sequence"/>
</dbReference>
<sequence>MKVSAEKSKIMVKSPNNTSEHITIDDKKIGEVTSFKYLIPRNVMTTAASHKCTFI</sequence>
<protein>
    <submittedName>
        <fullName evidence="1">Uncharacterized protein</fullName>
    </submittedName>
</protein>
<keyword evidence="2" id="KW-1185">Reference proteome</keyword>
<organism evidence="1 2">
    <name type="scientific">Dreissena polymorpha</name>
    <name type="common">Zebra mussel</name>
    <name type="synonym">Mytilus polymorpha</name>
    <dbReference type="NCBI Taxonomy" id="45954"/>
    <lineage>
        <taxon>Eukaryota</taxon>
        <taxon>Metazoa</taxon>
        <taxon>Spiralia</taxon>
        <taxon>Lophotrochozoa</taxon>
        <taxon>Mollusca</taxon>
        <taxon>Bivalvia</taxon>
        <taxon>Autobranchia</taxon>
        <taxon>Heteroconchia</taxon>
        <taxon>Euheterodonta</taxon>
        <taxon>Imparidentia</taxon>
        <taxon>Neoheterodontei</taxon>
        <taxon>Myida</taxon>
        <taxon>Dreissenoidea</taxon>
        <taxon>Dreissenidae</taxon>
        <taxon>Dreissena</taxon>
    </lineage>
</organism>
<dbReference type="AlphaFoldDB" id="A0A9D4CDA2"/>
<evidence type="ECO:0000313" key="1">
    <source>
        <dbReference type="EMBL" id="KAH3721780.1"/>
    </source>
</evidence>
<proteinExistence type="predicted"/>
<reference evidence="1" key="2">
    <citation type="submission" date="2020-11" db="EMBL/GenBank/DDBJ databases">
        <authorList>
            <person name="McCartney M.A."/>
            <person name="Auch B."/>
            <person name="Kono T."/>
            <person name="Mallez S."/>
            <person name="Becker A."/>
            <person name="Gohl D.M."/>
            <person name="Silverstein K.A.T."/>
            <person name="Koren S."/>
            <person name="Bechman K.B."/>
            <person name="Herman A."/>
            <person name="Abrahante J.E."/>
            <person name="Garbe J."/>
        </authorList>
    </citation>
    <scope>NUCLEOTIDE SEQUENCE</scope>
    <source>
        <strain evidence="1">Duluth1</strain>
        <tissue evidence="1">Whole animal</tissue>
    </source>
</reference>
<dbReference type="EMBL" id="JAIWYP010000013">
    <property type="protein sequence ID" value="KAH3721780.1"/>
    <property type="molecule type" value="Genomic_DNA"/>
</dbReference>
<accession>A0A9D4CDA2</accession>
<reference evidence="1" key="1">
    <citation type="journal article" date="2019" name="bioRxiv">
        <title>The Genome of the Zebra Mussel, Dreissena polymorpha: A Resource for Invasive Species Research.</title>
        <authorList>
            <person name="McCartney M.A."/>
            <person name="Auch B."/>
            <person name="Kono T."/>
            <person name="Mallez S."/>
            <person name="Zhang Y."/>
            <person name="Obille A."/>
            <person name="Becker A."/>
            <person name="Abrahante J.E."/>
            <person name="Garbe J."/>
            <person name="Badalamenti J.P."/>
            <person name="Herman A."/>
            <person name="Mangelson H."/>
            <person name="Liachko I."/>
            <person name="Sullivan S."/>
            <person name="Sone E.D."/>
            <person name="Koren S."/>
            <person name="Silverstein K.A.T."/>
            <person name="Beckman K.B."/>
            <person name="Gohl D.M."/>
        </authorList>
    </citation>
    <scope>NUCLEOTIDE SEQUENCE</scope>
    <source>
        <strain evidence="1">Duluth1</strain>
        <tissue evidence="1">Whole animal</tissue>
    </source>
</reference>